<evidence type="ECO:0000256" key="1">
    <source>
        <dbReference type="SAM" id="MobiDB-lite"/>
    </source>
</evidence>
<protein>
    <submittedName>
        <fullName evidence="2">Uncharacterized protein</fullName>
    </submittedName>
</protein>
<geneLocation type="plasmid" evidence="2 3">
    <name>pdjl-6-1</name>
</geneLocation>
<evidence type="ECO:0000313" key="2">
    <source>
        <dbReference type="EMBL" id="UPU46245.1"/>
    </source>
</evidence>
<keyword evidence="3" id="KW-1185">Reference proteome</keyword>
<feature type="region of interest" description="Disordered" evidence="1">
    <location>
        <begin position="1"/>
        <end position="22"/>
    </location>
</feature>
<dbReference type="AlphaFoldDB" id="A0AB38RLK0"/>
<keyword evidence="2" id="KW-0614">Plasmid</keyword>
<dbReference type="RefSeq" id="WP_064075400.1">
    <property type="nucleotide sequence ID" value="NZ_CP096564.1"/>
</dbReference>
<proteinExistence type="predicted"/>
<dbReference type="Proteomes" id="UP000831484">
    <property type="component" value="Plasmid pdjl-6-1"/>
</dbReference>
<feature type="region of interest" description="Disordered" evidence="1">
    <location>
        <begin position="170"/>
        <end position="193"/>
    </location>
</feature>
<reference evidence="3" key="1">
    <citation type="journal article" date="2022" name="Environ. Microbiol.">
        <title>Functional analysis, diversity, and distribution of carbendazim hydrolases MheI and CbmA, responsible for the initial step in carbendazim degradation.</title>
        <authorList>
            <person name="Zhang M."/>
            <person name="Bai X."/>
            <person name="Li Q."/>
            <person name="Zhang L."/>
            <person name="Zhu Q."/>
            <person name="Gao S."/>
            <person name="Ke Z."/>
            <person name="Jiang M."/>
            <person name="Hu J."/>
            <person name="Qiu J."/>
            <person name="Hong Q."/>
        </authorList>
    </citation>
    <scope>NUCLEOTIDE SEQUENCE [LARGE SCALE GENOMIC DNA]</scope>
    <source>
        <strain evidence="3">djl-6</strain>
    </source>
</reference>
<accession>A0AB38RLK0</accession>
<evidence type="ECO:0000313" key="3">
    <source>
        <dbReference type="Proteomes" id="UP000831484"/>
    </source>
</evidence>
<organism evidence="2 3">
    <name type="scientific">Rhodococcus qingshengii JCM 15477</name>
    <dbReference type="NCBI Taxonomy" id="1303681"/>
    <lineage>
        <taxon>Bacteria</taxon>
        <taxon>Bacillati</taxon>
        <taxon>Actinomycetota</taxon>
        <taxon>Actinomycetes</taxon>
        <taxon>Mycobacteriales</taxon>
        <taxon>Nocardiaceae</taxon>
        <taxon>Rhodococcus</taxon>
        <taxon>Rhodococcus erythropolis group</taxon>
    </lineage>
</organism>
<name>A0AB38RLK0_RHOSG</name>
<gene>
    <name evidence="2" type="ORF">M0639_29805</name>
</gene>
<dbReference type="EMBL" id="CP096564">
    <property type="protein sequence ID" value="UPU46245.1"/>
    <property type="molecule type" value="Genomic_DNA"/>
</dbReference>
<sequence>MASPLAREGVPGNDPDTGAGRIVVPAGLRVPPPESRAPVWDEAIATTAPRPAFWLLGAHGGACVSTLTRTWAPAGDSRRGWPAADRYRGVVIVARTHREGLQSAHELLLQAIAGLSGDCALLGLLTVPDADGKLPATLRRQLDVVESAAPQFWRLPYLPSYRTLTYSQMPVWSPSDPPPPPGSKLRRTDPTAYPDPKLAEIGAEIFAAARLAAAQQAP</sequence>